<evidence type="ECO:0000313" key="6">
    <source>
        <dbReference type="EMBL" id="OLQ04832.1"/>
    </source>
</evidence>
<keyword evidence="1" id="KW-0677">Repeat</keyword>
<dbReference type="SMART" id="SM00028">
    <property type="entry name" value="TPR"/>
    <property type="match status" value="5"/>
</dbReference>
<feature type="repeat" description="TPR" evidence="3">
    <location>
        <begin position="814"/>
        <end position="847"/>
    </location>
</feature>
<dbReference type="PROSITE" id="PS50005">
    <property type="entry name" value="TPR"/>
    <property type="match status" value="1"/>
</dbReference>
<dbReference type="InterPro" id="IPR051966">
    <property type="entry name" value="RPAP3"/>
</dbReference>
<name>A0A1Q9EBQ7_SYMMI</name>
<keyword evidence="4" id="KW-0175">Coiled coil</keyword>
<dbReference type="EMBL" id="LSRX01000200">
    <property type="protein sequence ID" value="OLQ04832.1"/>
    <property type="molecule type" value="Genomic_DNA"/>
</dbReference>
<protein>
    <submittedName>
        <fullName evidence="6">Hsp70-Hsp90 organizing protein 2</fullName>
    </submittedName>
</protein>
<proteinExistence type="predicted"/>
<dbReference type="PANTHER" id="PTHR46423:SF1">
    <property type="entry name" value="RNA POLYMERASE II-ASSOCIATED PROTEIN 3"/>
    <property type="match status" value="1"/>
</dbReference>
<feature type="region of interest" description="Disordered" evidence="5">
    <location>
        <begin position="556"/>
        <end position="578"/>
    </location>
</feature>
<sequence>MAGYPEQGPELRAELAKEALQPLPVFRLRDVPMQPQSGSFQVADAQMGLDPSLDGTGAGMTGASGGYQVGFQLTPLSVDGNLDAADFKGGPHPVEKDPIYKLCVDNRDSGNKMVQEGKIEEAIARYSELIMQSRALENETDVQWTDEGRDLVRHLRAAAYLNLSLCFLKSKQWQHAINTATRALQGDKDPPEPKENVLLPEKKAKALYRRAVALRDGFDKLDEAVKDLKKALEYVPEDKNVQLELQRTNQALAKEKKKSDKKLAGFLSSQSQGGIFSEADRQRDTKGPELPSEPVKVSDGLWVVRKEEKEADEGVQEAKEAGIDLDELGREINELREDKPEVFSELAVRSTIVSRLRDKMKTLIEVLLSALSELLGFARGIGLHPRKWSSRSRLLLQPKQWRLNLFHELLGLCDAFAATSEMATVTIVQFHLALRWRHYTSTVQLYWTLGDGWVGEGWEGLQDADFEVRVAASELVVRCLAGPRKSEVLGPLSGRLVNEVEPGRCWFAVERDVRDPRRQRRHLVIELAKKSPGRPWTERQIFKDRSEMFNRRSFAWTPQQKEQESESPWTTLKPGRRPDVQDPFVTSRSWLCHELQQGQSAQHLYFRIILDQKKLDEALEKVPYFRLFGVDVSERLFKLFIRGDESSPIMLGELGGAVVPDETEVELTTVTREVSGHRIRGTMETLPCLDVTLRKDPESHGEWEAFIHSDEQVLNKPQGTLEEFEVRQRRRDPSPDRSDWTPDDFADEQKDKADAAFKEGIFRDAIVYYTRALRHTPRNERLLSNRSAAYCKISKYQLALDDVNLAMEIEPSWPKLHYRRGQALRGLRRWDEAVSAFEEGRELDPQNPDWDKEVNRTRAAKELKETSSLQKAKN</sequence>
<dbReference type="OrthoDB" id="416181at2759"/>
<evidence type="ECO:0000256" key="4">
    <source>
        <dbReference type="SAM" id="Coils"/>
    </source>
</evidence>
<dbReference type="Proteomes" id="UP000186817">
    <property type="component" value="Unassembled WGS sequence"/>
</dbReference>
<keyword evidence="2 3" id="KW-0802">TPR repeat</keyword>
<evidence type="ECO:0000256" key="3">
    <source>
        <dbReference type="PROSITE-ProRule" id="PRU00339"/>
    </source>
</evidence>
<feature type="compositionally biased region" description="Basic and acidic residues" evidence="5">
    <location>
        <begin position="278"/>
        <end position="287"/>
    </location>
</feature>
<dbReference type="SUPFAM" id="SSF48452">
    <property type="entry name" value="TPR-like"/>
    <property type="match status" value="2"/>
</dbReference>
<dbReference type="Gene3D" id="1.25.40.10">
    <property type="entry name" value="Tetratricopeptide repeat domain"/>
    <property type="match status" value="2"/>
</dbReference>
<evidence type="ECO:0000256" key="1">
    <source>
        <dbReference type="ARBA" id="ARBA00022737"/>
    </source>
</evidence>
<dbReference type="Pfam" id="PF07719">
    <property type="entry name" value="TPR_2"/>
    <property type="match status" value="1"/>
</dbReference>
<feature type="compositionally biased region" description="Basic and acidic residues" evidence="5">
    <location>
        <begin position="725"/>
        <end position="740"/>
    </location>
</feature>
<organism evidence="6 7">
    <name type="scientific">Symbiodinium microadriaticum</name>
    <name type="common">Dinoflagellate</name>
    <name type="synonym">Zooxanthella microadriatica</name>
    <dbReference type="NCBI Taxonomy" id="2951"/>
    <lineage>
        <taxon>Eukaryota</taxon>
        <taxon>Sar</taxon>
        <taxon>Alveolata</taxon>
        <taxon>Dinophyceae</taxon>
        <taxon>Suessiales</taxon>
        <taxon>Symbiodiniaceae</taxon>
        <taxon>Symbiodinium</taxon>
    </lineage>
</organism>
<evidence type="ECO:0000256" key="5">
    <source>
        <dbReference type="SAM" id="MobiDB-lite"/>
    </source>
</evidence>
<evidence type="ECO:0000256" key="2">
    <source>
        <dbReference type="ARBA" id="ARBA00022803"/>
    </source>
</evidence>
<evidence type="ECO:0000313" key="7">
    <source>
        <dbReference type="Proteomes" id="UP000186817"/>
    </source>
</evidence>
<dbReference type="PANTHER" id="PTHR46423">
    <property type="entry name" value="RNA POLYMERASE II-ASSOCIATED PROTEIN 3"/>
    <property type="match status" value="1"/>
</dbReference>
<feature type="region of interest" description="Disordered" evidence="5">
    <location>
        <begin position="725"/>
        <end position="747"/>
    </location>
</feature>
<feature type="coiled-coil region" evidence="4">
    <location>
        <begin position="318"/>
        <end position="345"/>
    </location>
</feature>
<gene>
    <name evidence="6" type="primary">HOP2</name>
    <name evidence="6" type="ORF">AK812_SmicGene12053</name>
</gene>
<dbReference type="AlphaFoldDB" id="A0A1Q9EBQ7"/>
<dbReference type="InterPro" id="IPR019734">
    <property type="entry name" value="TPR_rpt"/>
</dbReference>
<dbReference type="GO" id="GO:0101031">
    <property type="term" value="C:protein folding chaperone complex"/>
    <property type="evidence" value="ECO:0007669"/>
    <property type="project" value="TreeGrafter"/>
</dbReference>
<feature type="compositionally biased region" description="Polar residues" evidence="5">
    <location>
        <begin position="556"/>
        <end position="570"/>
    </location>
</feature>
<feature type="region of interest" description="Disordered" evidence="5">
    <location>
        <begin position="274"/>
        <end position="294"/>
    </location>
</feature>
<accession>A0A1Q9EBQ7</accession>
<comment type="caution">
    <text evidence="6">The sequence shown here is derived from an EMBL/GenBank/DDBJ whole genome shotgun (WGS) entry which is preliminary data.</text>
</comment>
<reference evidence="6 7" key="1">
    <citation type="submission" date="2016-02" db="EMBL/GenBank/DDBJ databases">
        <title>Genome analysis of coral dinoflagellate symbionts highlights evolutionary adaptations to a symbiotic lifestyle.</title>
        <authorList>
            <person name="Aranda M."/>
            <person name="Li Y."/>
            <person name="Liew Y.J."/>
            <person name="Baumgarten S."/>
            <person name="Simakov O."/>
            <person name="Wilson M."/>
            <person name="Piel J."/>
            <person name="Ashoor H."/>
            <person name="Bougouffa S."/>
            <person name="Bajic V.B."/>
            <person name="Ryu T."/>
            <person name="Ravasi T."/>
            <person name="Bayer T."/>
            <person name="Micklem G."/>
            <person name="Kim H."/>
            <person name="Bhak J."/>
            <person name="Lajeunesse T.C."/>
            <person name="Voolstra C.R."/>
        </authorList>
    </citation>
    <scope>NUCLEOTIDE SEQUENCE [LARGE SCALE GENOMIC DNA]</scope>
    <source>
        <strain evidence="6 7">CCMP2467</strain>
    </source>
</reference>
<keyword evidence="7" id="KW-1185">Reference proteome</keyword>
<dbReference type="InterPro" id="IPR013105">
    <property type="entry name" value="TPR_2"/>
</dbReference>
<dbReference type="InterPro" id="IPR011990">
    <property type="entry name" value="TPR-like_helical_dom_sf"/>
</dbReference>